<dbReference type="InterPro" id="IPR004358">
    <property type="entry name" value="Sig_transdc_His_kin-like_C"/>
</dbReference>
<dbReference type="InterPro" id="IPR036890">
    <property type="entry name" value="HATPase_C_sf"/>
</dbReference>
<keyword evidence="5" id="KW-0902">Two-component regulatory system</keyword>
<dbReference type="PANTHER" id="PTHR43547">
    <property type="entry name" value="TWO-COMPONENT HISTIDINE KINASE"/>
    <property type="match status" value="1"/>
</dbReference>
<feature type="domain" description="Histidine kinase" evidence="8">
    <location>
        <begin position="180"/>
        <end position="439"/>
    </location>
</feature>
<comment type="catalytic activity">
    <reaction evidence="1">
        <text>ATP + protein L-histidine = ADP + protein N-phospho-L-histidine.</text>
        <dbReference type="EC" id="2.7.13.3"/>
    </reaction>
</comment>
<dbReference type="PANTHER" id="PTHR43547:SF2">
    <property type="entry name" value="HYBRID SIGNAL TRANSDUCTION HISTIDINE KINASE C"/>
    <property type="match status" value="1"/>
</dbReference>
<dbReference type="SMART" id="SM00448">
    <property type="entry name" value="REC"/>
    <property type="match status" value="1"/>
</dbReference>
<dbReference type="Gene3D" id="1.10.287.130">
    <property type="match status" value="1"/>
</dbReference>
<dbReference type="Gene3D" id="3.40.50.2300">
    <property type="match status" value="1"/>
</dbReference>
<dbReference type="OrthoDB" id="569699at2"/>
<dbReference type="Proteomes" id="UP000033607">
    <property type="component" value="Unassembled WGS sequence"/>
</dbReference>
<keyword evidence="7" id="KW-0175">Coiled coil</keyword>
<organism evidence="10 11">
    <name type="scientific">Limnoraphis robusta CS-951</name>
    <dbReference type="NCBI Taxonomy" id="1637645"/>
    <lineage>
        <taxon>Bacteria</taxon>
        <taxon>Bacillati</taxon>
        <taxon>Cyanobacteriota</taxon>
        <taxon>Cyanophyceae</taxon>
        <taxon>Oscillatoriophycideae</taxon>
        <taxon>Oscillatoriales</taxon>
        <taxon>Sirenicapillariaceae</taxon>
        <taxon>Limnoraphis</taxon>
    </lineage>
</organism>
<dbReference type="CDD" id="cd19920">
    <property type="entry name" value="REC_PA4781-like"/>
    <property type="match status" value="1"/>
</dbReference>
<evidence type="ECO:0000259" key="8">
    <source>
        <dbReference type="PROSITE" id="PS50109"/>
    </source>
</evidence>
<evidence type="ECO:0000313" key="11">
    <source>
        <dbReference type="Proteomes" id="UP000033607"/>
    </source>
</evidence>
<accession>A0A0F5YGF9</accession>
<dbReference type="InterPro" id="IPR003594">
    <property type="entry name" value="HATPase_dom"/>
</dbReference>
<dbReference type="Gene3D" id="3.30.565.10">
    <property type="entry name" value="Histidine kinase-like ATPase, C-terminal domain"/>
    <property type="match status" value="1"/>
</dbReference>
<dbReference type="InterPro" id="IPR011006">
    <property type="entry name" value="CheY-like_superfamily"/>
</dbReference>
<proteinExistence type="predicted"/>
<sequence>MNTRNTNLILIVDDSPIHLKVLSESLIEAGYEVAVALNGETAFKQALDDPPDLILLDIQMPRMDGFKTCQQLKDHPSTERIPIIFMTALSDISSKIKGLKMGAVDYLTKPFQQEEVLARIGVHIQIKNLTQSLLEKNLLLDQLNQKLKHLILEKDDQLQQVQVKLIQADKLSSMGQMLAGITHEINNPLGFVIGNVNQVDEFLQDLLTHLELYQKFYPNPVPEIEYHAEEIDINFLMADLPEMIASIKQGAILIREISTSIRIVSRIDGATKVLFNIHDGIDSTLLILKHRLQPNADHPEIKIKKQYGILPQIEGFPGQLNQVFMNLIANAIDAVEESNQGKTYKEIMAHPNLITISTELTPDQTQVLIRITDNGVGMSEEVCSQLFDPFFTTKPVGKGTGLGLSISYQIVVEKHGGTIECHSQPRKGTEFIIKIPIDSTQD</sequence>
<evidence type="ECO:0000256" key="2">
    <source>
        <dbReference type="ARBA" id="ARBA00012438"/>
    </source>
</evidence>
<dbReference type="Pfam" id="PF00072">
    <property type="entry name" value="Response_reg"/>
    <property type="match status" value="1"/>
</dbReference>
<dbReference type="Pfam" id="PF02518">
    <property type="entry name" value="HATPase_c"/>
    <property type="match status" value="1"/>
</dbReference>
<evidence type="ECO:0000256" key="4">
    <source>
        <dbReference type="ARBA" id="ARBA00022777"/>
    </source>
</evidence>
<feature type="domain" description="Response regulatory" evidence="9">
    <location>
        <begin position="8"/>
        <end position="124"/>
    </location>
</feature>
<dbReference type="InterPro" id="IPR036097">
    <property type="entry name" value="HisK_dim/P_sf"/>
</dbReference>
<name>A0A0F5YGF9_9CYAN</name>
<dbReference type="EMBL" id="LATL02000355">
    <property type="protein sequence ID" value="KKD37848.1"/>
    <property type="molecule type" value="Genomic_DNA"/>
</dbReference>
<dbReference type="InterPro" id="IPR001789">
    <property type="entry name" value="Sig_transdc_resp-reg_receiver"/>
</dbReference>
<dbReference type="SMART" id="SM00387">
    <property type="entry name" value="HATPase_c"/>
    <property type="match status" value="1"/>
</dbReference>
<evidence type="ECO:0000313" key="10">
    <source>
        <dbReference type="EMBL" id="KKD37848.1"/>
    </source>
</evidence>
<reference evidence="10 11" key="1">
    <citation type="submission" date="2015-06" db="EMBL/GenBank/DDBJ databases">
        <title>Draft genome assembly of filamentous brackish cyanobacterium Limnoraphis robusta strain CS-951.</title>
        <authorList>
            <person name="Willis A."/>
            <person name="Parks M."/>
            <person name="Burford M.A."/>
        </authorList>
    </citation>
    <scope>NUCLEOTIDE SEQUENCE [LARGE SCALE GENOMIC DNA]</scope>
    <source>
        <strain evidence="10 11">CS-951</strain>
    </source>
</reference>
<evidence type="ECO:0000256" key="7">
    <source>
        <dbReference type="SAM" id="Coils"/>
    </source>
</evidence>
<dbReference type="EC" id="2.7.13.3" evidence="2"/>
<feature type="modified residue" description="4-aspartylphosphate" evidence="6">
    <location>
        <position position="57"/>
    </location>
</feature>
<keyword evidence="3 6" id="KW-0597">Phosphoprotein</keyword>
<dbReference type="SUPFAM" id="SSF52172">
    <property type="entry name" value="CheY-like"/>
    <property type="match status" value="1"/>
</dbReference>
<dbReference type="InterPro" id="IPR005467">
    <property type="entry name" value="His_kinase_dom"/>
</dbReference>
<evidence type="ECO:0000256" key="5">
    <source>
        <dbReference type="ARBA" id="ARBA00023012"/>
    </source>
</evidence>
<dbReference type="SUPFAM" id="SSF55874">
    <property type="entry name" value="ATPase domain of HSP90 chaperone/DNA topoisomerase II/histidine kinase"/>
    <property type="match status" value="1"/>
</dbReference>
<dbReference type="GO" id="GO:0000155">
    <property type="term" value="F:phosphorelay sensor kinase activity"/>
    <property type="evidence" value="ECO:0007669"/>
    <property type="project" value="InterPro"/>
</dbReference>
<keyword evidence="4" id="KW-0808">Transferase</keyword>
<feature type="coiled-coil region" evidence="7">
    <location>
        <begin position="126"/>
        <end position="160"/>
    </location>
</feature>
<evidence type="ECO:0000256" key="6">
    <source>
        <dbReference type="PROSITE-ProRule" id="PRU00169"/>
    </source>
</evidence>
<evidence type="ECO:0000256" key="1">
    <source>
        <dbReference type="ARBA" id="ARBA00000085"/>
    </source>
</evidence>
<dbReference type="PROSITE" id="PS50109">
    <property type="entry name" value="HIS_KIN"/>
    <property type="match status" value="1"/>
</dbReference>
<dbReference type="SUPFAM" id="SSF47384">
    <property type="entry name" value="Homodimeric domain of signal transducing histidine kinase"/>
    <property type="match status" value="1"/>
</dbReference>
<dbReference type="PROSITE" id="PS50110">
    <property type="entry name" value="RESPONSE_REGULATORY"/>
    <property type="match status" value="1"/>
</dbReference>
<gene>
    <name evidence="10" type="ORF">WN50_12155</name>
</gene>
<dbReference type="RefSeq" id="WP_046278804.1">
    <property type="nucleotide sequence ID" value="NZ_LATL02000355.1"/>
</dbReference>
<comment type="caution">
    <text evidence="10">The sequence shown here is derived from an EMBL/GenBank/DDBJ whole genome shotgun (WGS) entry which is preliminary data.</text>
</comment>
<keyword evidence="4" id="KW-0418">Kinase</keyword>
<protein>
    <recommendedName>
        <fullName evidence="2">histidine kinase</fullName>
        <ecNumber evidence="2">2.7.13.3</ecNumber>
    </recommendedName>
</protein>
<evidence type="ECO:0000256" key="3">
    <source>
        <dbReference type="ARBA" id="ARBA00022553"/>
    </source>
</evidence>
<dbReference type="PRINTS" id="PR00344">
    <property type="entry name" value="BCTRLSENSOR"/>
</dbReference>
<dbReference type="AlphaFoldDB" id="A0A0F5YGF9"/>
<dbReference type="CDD" id="cd00082">
    <property type="entry name" value="HisKA"/>
    <property type="match status" value="1"/>
</dbReference>
<dbReference type="InterPro" id="IPR003661">
    <property type="entry name" value="HisK_dim/P_dom"/>
</dbReference>
<evidence type="ECO:0000259" key="9">
    <source>
        <dbReference type="PROSITE" id="PS50110"/>
    </source>
</evidence>